<feature type="transmembrane region" description="Helical" evidence="1">
    <location>
        <begin position="176"/>
        <end position="194"/>
    </location>
</feature>
<dbReference type="Proteomes" id="UP001165060">
    <property type="component" value="Unassembled WGS sequence"/>
</dbReference>
<name>A0ABQ6MAP8_9STRA</name>
<comment type="caution">
    <text evidence="2">The sequence shown here is derived from an EMBL/GenBank/DDBJ whole genome shotgun (WGS) entry which is preliminary data.</text>
</comment>
<feature type="transmembrane region" description="Helical" evidence="1">
    <location>
        <begin position="84"/>
        <end position="103"/>
    </location>
</feature>
<dbReference type="EMBL" id="BRYB01003910">
    <property type="protein sequence ID" value="GMI22590.1"/>
    <property type="molecule type" value="Genomic_DNA"/>
</dbReference>
<feature type="transmembrane region" description="Helical" evidence="1">
    <location>
        <begin position="145"/>
        <end position="164"/>
    </location>
</feature>
<feature type="transmembrane region" description="Helical" evidence="1">
    <location>
        <begin position="206"/>
        <end position="224"/>
    </location>
</feature>
<sequence>MIPPLTGWKVAVSLGTIFFTSADDALWLLPYLVSPTLSTTHKVVHGTCFVLGLQLIVFLSFLISLCGHGVVSHSGGIISEHADATLSVAAALIAWAVVVYDVVKRHLKRRRLRGYSLIDDDEDLLSSPSASPPPSPPPQFSPSKVFFLAFAGGLDELCYFPALLLSHQFDYGDLSLGALGACLLVLAIITFFLRRCRRLITFIDKIPTSSVVAMYAISLTIGAVRDLVREDSP</sequence>
<evidence type="ECO:0000256" key="1">
    <source>
        <dbReference type="SAM" id="Phobius"/>
    </source>
</evidence>
<evidence type="ECO:0000313" key="2">
    <source>
        <dbReference type="EMBL" id="GMI22590.1"/>
    </source>
</evidence>
<keyword evidence="1" id="KW-0472">Membrane</keyword>
<keyword evidence="1" id="KW-1133">Transmembrane helix</keyword>
<keyword evidence="3" id="KW-1185">Reference proteome</keyword>
<feature type="transmembrane region" description="Helical" evidence="1">
    <location>
        <begin position="43"/>
        <end position="64"/>
    </location>
</feature>
<gene>
    <name evidence="2" type="ORF">TeGR_g14680</name>
</gene>
<keyword evidence="1" id="KW-0812">Transmembrane</keyword>
<accession>A0ABQ6MAP8</accession>
<evidence type="ECO:0000313" key="3">
    <source>
        <dbReference type="Proteomes" id="UP001165060"/>
    </source>
</evidence>
<protein>
    <recommendedName>
        <fullName evidence="4">GDT1 family protein</fullName>
    </recommendedName>
</protein>
<reference evidence="2 3" key="1">
    <citation type="journal article" date="2023" name="Commun. Biol.">
        <title>Genome analysis of Parmales, the sister group of diatoms, reveals the evolutionary specialization of diatoms from phago-mixotrophs to photoautotrophs.</title>
        <authorList>
            <person name="Ban H."/>
            <person name="Sato S."/>
            <person name="Yoshikawa S."/>
            <person name="Yamada K."/>
            <person name="Nakamura Y."/>
            <person name="Ichinomiya M."/>
            <person name="Sato N."/>
            <person name="Blanc-Mathieu R."/>
            <person name="Endo H."/>
            <person name="Kuwata A."/>
            <person name="Ogata H."/>
        </authorList>
    </citation>
    <scope>NUCLEOTIDE SEQUENCE [LARGE SCALE GENOMIC DNA]</scope>
</reference>
<evidence type="ECO:0008006" key="4">
    <source>
        <dbReference type="Google" id="ProtNLM"/>
    </source>
</evidence>
<organism evidence="2 3">
    <name type="scientific">Tetraparma gracilis</name>
    <dbReference type="NCBI Taxonomy" id="2962635"/>
    <lineage>
        <taxon>Eukaryota</taxon>
        <taxon>Sar</taxon>
        <taxon>Stramenopiles</taxon>
        <taxon>Ochrophyta</taxon>
        <taxon>Bolidophyceae</taxon>
        <taxon>Parmales</taxon>
        <taxon>Triparmaceae</taxon>
        <taxon>Tetraparma</taxon>
    </lineage>
</organism>
<proteinExistence type="predicted"/>